<dbReference type="OrthoDB" id="9931598at2"/>
<dbReference type="Proteomes" id="UP000002945">
    <property type="component" value="Unassembled WGS sequence"/>
</dbReference>
<dbReference type="RefSeq" id="WP_007096896.1">
    <property type="nucleotide sequence ID" value="NZ_CP142125.1"/>
</dbReference>
<dbReference type="AlphaFoldDB" id="A9E0T8"/>
<organism evidence="1 2">
    <name type="scientific">Kordia algicida OT-1</name>
    <dbReference type="NCBI Taxonomy" id="391587"/>
    <lineage>
        <taxon>Bacteria</taxon>
        <taxon>Pseudomonadati</taxon>
        <taxon>Bacteroidota</taxon>
        <taxon>Flavobacteriia</taxon>
        <taxon>Flavobacteriales</taxon>
        <taxon>Flavobacteriaceae</taxon>
        <taxon>Kordia</taxon>
    </lineage>
</organism>
<accession>A9E0T8</accession>
<evidence type="ECO:0000313" key="1">
    <source>
        <dbReference type="EMBL" id="EDP95542.1"/>
    </source>
</evidence>
<dbReference type="STRING" id="391587.KAOT1_21861"/>
<keyword evidence="2" id="KW-1185">Reference proteome</keyword>
<name>A9E0T8_9FLAO</name>
<comment type="caution">
    <text evidence="1">The sequence shown here is derived from an EMBL/GenBank/DDBJ whole genome shotgun (WGS) entry which is preliminary data.</text>
</comment>
<dbReference type="HOGENOM" id="CLU_2316603_0_0_10"/>
<evidence type="ECO:0000313" key="2">
    <source>
        <dbReference type="Proteomes" id="UP000002945"/>
    </source>
</evidence>
<protein>
    <submittedName>
        <fullName evidence="1">Uncharacterized protein</fullName>
    </submittedName>
</protein>
<gene>
    <name evidence="1" type="ORF">KAOT1_21861</name>
</gene>
<reference evidence="1 2" key="1">
    <citation type="journal article" date="2011" name="J. Bacteriol.">
        <title>Genome sequence of the algicidal bacterium Kordia algicida OT-1.</title>
        <authorList>
            <person name="Lee H.S."/>
            <person name="Kang S.G."/>
            <person name="Kwon K.K."/>
            <person name="Lee J.H."/>
            <person name="Kim S.J."/>
        </authorList>
    </citation>
    <scope>NUCLEOTIDE SEQUENCE [LARGE SCALE GENOMIC DNA]</scope>
    <source>
        <strain evidence="1 2">OT-1</strain>
    </source>
</reference>
<sequence length="87" mass="9143">MKKKNLKTNGLKLNKRAISNLKLGTLTGGGTNSCFQYADTRCAVTIGCNYTDTCPPTNGCPPQTNGCPPQTDGCPFISQSCPVNGIC</sequence>
<dbReference type="EMBL" id="ABIB01000007">
    <property type="protein sequence ID" value="EDP95542.1"/>
    <property type="molecule type" value="Genomic_DNA"/>
</dbReference>
<proteinExistence type="predicted"/>